<reference evidence="1 2" key="1">
    <citation type="submission" date="2023-07" db="EMBL/GenBank/DDBJ databases">
        <title>Sorghum-associated microbial communities from plants grown in Nebraska, USA.</title>
        <authorList>
            <person name="Schachtman D."/>
        </authorList>
    </citation>
    <scope>NUCLEOTIDE SEQUENCE [LARGE SCALE GENOMIC DNA]</scope>
    <source>
        <strain evidence="1 2">BE198</strain>
    </source>
</reference>
<dbReference type="InterPro" id="IPR034660">
    <property type="entry name" value="DinB/YfiT-like"/>
</dbReference>
<evidence type="ECO:0000313" key="2">
    <source>
        <dbReference type="Proteomes" id="UP001251524"/>
    </source>
</evidence>
<comment type="caution">
    <text evidence="1">The sequence shown here is derived from an EMBL/GenBank/DDBJ whole genome shotgun (WGS) entry which is preliminary data.</text>
</comment>
<name>A0ABU1WEL1_9GAMM</name>
<sequence length="169" mass="18597">MTISMYTACVPVFRQMLGSLDDLLGKAEAHAAARNIDPAALLQARLFPDMFPFIRQVQIACDFAKSVPARLAGVDVPAFEDNEQTFADLHARIAKTLAFIDGLQAAGFDGSEQREIVLRPGTPKERKLTGQAYLLAYGLPQFFFHVTTAYGLLRHNGVEVGKKDFMGSY</sequence>
<keyword evidence="2" id="KW-1185">Reference proteome</keyword>
<dbReference type="SUPFAM" id="SSF109854">
    <property type="entry name" value="DinB/YfiT-like putative metalloenzymes"/>
    <property type="match status" value="1"/>
</dbReference>
<dbReference type="Proteomes" id="UP001251524">
    <property type="component" value="Unassembled WGS sequence"/>
</dbReference>
<proteinExistence type="predicted"/>
<organism evidence="1 2">
    <name type="scientific">Lysobacter niastensis</name>
    <dbReference type="NCBI Taxonomy" id="380629"/>
    <lineage>
        <taxon>Bacteria</taxon>
        <taxon>Pseudomonadati</taxon>
        <taxon>Pseudomonadota</taxon>
        <taxon>Gammaproteobacteria</taxon>
        <taxon>Lysobacterales</taxon>
        <taxon>Lysobacteraceae</taxon>
        <taxon>Lysobacter</taxon>
    </lineage>
</organism>
<dbReference type="EMBL" id="JAVDVY010000003">
    <property type="protein sequence ID" value="MDR7135979.1"/>
    <property type="molecule type" value="Genomic_DNA"/>
</dbReference>
<evidence type="ECO:0000313" key="1">
    <source>
        <dbReference type="EMBL" id="MDR7135979.1"/>
    </source>
</evidence>
<dbReference type="PANTHER" id="PTHR36922">
    <property type="entry name" value="BLL2446 PROTEIN"/>
    <property type="match status" value="1"/>
</dbReference>
<evidence type="ECO:0008006" key="3">
    <source>
        <dbReference type="Google" id="ProtNLM"/>
    </source>
</evidence>
<protein>
    <recommendedName>
        <fullName evidence="3">DUF1993 domain-containing protein</fullName>
    </recommendedName>
</protein>
<accession>A0ABU1WEL1</accession>
<dbReference type="RefSeq" id="WP_310064079.1">
    <property type="nucleotide sequence ID" value="NZ_JAVDVY010000003.1"/>
</dbReference>
<dbReference type="InterPro" id="IPR018531">
    <property type="entry name" value="DUF1993"/>
</dbReference>
<dbReference type="Pfam" id="PF09351">
    <property type="entry name" value="DUF1993"/>
    <property type="match status" value="1"/>
</dbReference>
<dbReference type="PANTHER" id="PTHR36922:SF1">
    <property type="entry name" value="DUF1993 DOMAIN-CONTAINING PROTEIN"/>
    <property type="match status" value="1"/>
</dbReference>
<gene>
    <name evidence="1" type="ORF">J2X06_003197</name>
</gene>
<dbReference type="Gene3D" id="1.20.120.450">
    <property type="entry name" value="dinb family like domain"/>
    <property type="match status" value="1"/>
</dbReference>